<evidence type="ECO:0000256" key="5">
    <source>
        <dbReference type="ARBA" id="ARBA00023004"/>
    </source>
</evidence>
<evidence type="ECO:0000256" key="6">
    <source>
        <dbReference type="ARBA" id="ARBA00023014"/>
    </source>
</evidence>
<dbReference type="OrthoDB" id="5298540at2"/>
<comment type="similarity">
    <text evidence="7">Belongs to the high-potential iron-sulfur protein (HiPIP) family.</text>
</comment>
<keyword evidence="5 7" id="KW-0408">Iron</keyword>
<dbReference type="PROSITE" id="PS51318">
    <property type="entry name" value="TAT"/>
    <property type="match status" value="1"/>
</dbReference>
<dbReference type="GO" id="GO:0046872">
    <property type="term" value="F:metal ion binding"/>
    <property type="evidence" value="ECO:0007669"/>
    <property type="project" value="UniProtKB-KW"/>
</dbReference>
<dbReference type="InterPro" id="IPR000170">
    <property type="entry name" value="High_potential_FeS_prot"/>
</dbReference>
<dbReference type="AlphaFoldDB" id="A0A2S4MDQ6"/>
<dbReference type="GO" id="GO:0009055">
    <property type="term" value="F:electron transfer activity"/>
    <property type="evidence" value="ECO:0007669"/>
    <property type="project" value="InterPro"/>
</dbReference>
<comment type="function">
    <text evidence="7">Specific class of high-redox-potential 4Fe-4S ferredoxins. Functions in anaerobic electron transport in most purple and in some other photosynthetic bacteria and in at least one genus (Paracoccus) of halophilic, denitrifying bacteria.</text>
</comment>
<evidence type="ECO:0000256" key="1">
    <source>
        <dbReference type="ARBA" id="ARBA00022448"/>
    </source>
</evidence>
<dbReference type="RefSeq" id="WP_103704254.1">
    <property type="nucleotide sequence ID" value="NZ_PQGA01000004.1"/>
</dbReference>
<evidence type="ECO:0000256" key="4">
    <source>
        <dbReference type="ARBA" id="ARBA00022982"/>
    </source>
</evidence>
<accession>A0A2S4MDQ6</accession>
<comment type="caution">
    <text evidence="9">The sequence shown here is derived from an EMBL/GenBank/DDBJ whole genome shotgun (WGS) entry which is preliminary data.</text>
</comment>
<proteinExistence type="inferred from homology"/>
<name>A0A2S4MDQ6_9BURK</name>
<protein>
    <recommendedName>
        <fullName evidence="7">High-potential iron-sulfur protein</fullName>
        <shortName evidence="7">HiPIP</shortName>
    </recommendedName>
</protein>
<dbReference type="InterPro" id="IPR006311">
    <property type="entry name" value="TAT_signal"/>
</dbReference>
<organism evidence="9 10">
    <name type="scientific">Paraburkholderia eburnea</name>
    <dbReference type="NCBI Taxonomy" id="1189126"/>
    <lineage>
        <taxon>Bacteria</taxon>
        <taxon>Pseudomonadati</taxon>
        <taxon>Pseudomonadota</taxon>
        <taxon>Betaproteobacteria</taxon>
        <taxon>Burkholderiales</taxon>
        <taxon>Burkholderiaceae</taxon>
        <taxon>Paraburkholderia</taxon>
    </lineage>
</organism>
<evidence type="ECO:0000313" key="10">
    <source>
        <dbReference type="Proteomes" id="UP000237381"/>
    </source>
</evidence>
<evidence type="ECO:0000256" key="3">
    <source>
        <dbReference type="ARBA" id="ARBA00022723"/>
    </source>
</evidence>
<evidence type="ECO:0000259" key="8">
    <source>
        <dbReference type="PROSITE" id="PS51373"/>
    </source>
</evidence>
<reference evidence="9 10" key="1">
    <citation type="submission" date="2018-01" db="EMBL/GenBank/DDBJ databases">
        <title>Genomic Encyclopedia of Type Strains, Phase III (KMG-III): the genomes of soil and plant-associated and newly described type strains.</title>
        <authorList>
            <person name="Whitman W."/>
        </authorList>
    </citation>
    <scope>NUCLEOTIDE SEQUENCE [LARGE SCALE GENOMIC DNA]</scope>
    <source>
        <strain evidence="9 10">JCM 18070</strain>
    </source>
</reference>
<dbReference type="SUPFAM" id="SSF57652">
    <property type="entry name" value="HIPIP (high potential iron protein)"/>
    <property type="match status" value="1"/>
</dbReference>
<dbReference type="GO" id="GO:0051539">
    <property type="term" value="F:4 iron, 4 sulfur cluster binding"/>
    <property type="evidence" value="ECO:0007669"/>
    <property type="project" value="UniProtKB-KW"/>
</dbReference>
<dbReference type="Gene3D" id="4.10.490.10">
    <property type="entry name" value="High potential iron-sulphur protein"/>
    <property type="match status" value="1"/>
</dbReference>
<sequence length="105" mass="11115">MHLTHISRRTFLIASASTVLLPLAREARAEAPLIAETDPAAQALGYRADATHVDKARFARYAAGQDCGNCTFYQGKSGDAAANCPLFGGKRVAAAGWCNGYNKKG</sequence>
<keyword evidence="6 7" id="KW-0411">Iron-sulfur</keyword>
<keyword evidence="10" id="KW-1185">Reference proteome</keyword>
<dbReference type="Proteomes" id="UP000237381">
    <property type="component" value="Unassembled WGS sequence"/>
</dbReference>
<dbReference type="EMBL" id="PQGA01000004">
    <property type="protein sequence ID" value="POR52854.1"/>
    <property type="molecule type" value="Genomic_DNA"/>
</dbReference>
<keyword evidence="1 7" id="KW-0813">Transport</keyword>
<dbReference type="PROSITE" id="PS51373">
    <property type="entry name" value="HIPIP"/>
    <property type="match status" value="1"/>
</dbReference>
<keyword evidence="2 7" id="KW-0004">4Fe-4S</keyword>
<evidence type="ECO:0000313" key="9">
    <source>
        <dbReference type="EMBL" id="POR52854.1"/>
    </source>
</evidence>
<dbReference type="Pfam" id="PF01355">
    <property type="entry name" value="HIPIP"/>
    <property type="match status" value="1"/>
</dbReference>
<evidence type="ECO:0000256" key="7">
    <source>
        <dbReference type="RuleBase" id="RU000620"/>
    </source>
</evidence>
<gene>
    <name evidence="9" type="ORF">B0G62_104151</name>
</gene>
<comment type="subunit">
    <text evidence="7">Homodimer.</text>
</comment>
<dbReference type="GO" id="GO:0019646">
    <property type="term" value="P:aerobic electron transport chain"/>
    <property type="evidence" value="ECO:0007669"/>
    <property type="project" value="InterPro"/>
</dbReference>
<keyword evidence="3 7" id="KW-0479">Metal-binding</keyword>
<dbReference type="InterPro" id="IPR036369">
    <property type="entry name" value="HIPIP_sf"/>
</dbReference>
<keyword evidence="4 7" id="KW-0249">Electron transport</keyword>
<feature type="domain" description="High potential iron-sulfur proteins family profile" evidence="8">
    <location>
        <begin position="28"/>
        <end position="105"/>
    </location>
</feature>
<evidence type="ECO:0000256" key="2">
    <source>
        <dbReference type="ARBA" id="ARBA00022485"/>
    </source>
</evidence>